<evidence type="ECO:0000313" key="2">
    <source>
        <dbReference type="EMBL" id="MBE9067282.1"/>
    </source>
</evidence>
<proteinExistence type="predicted"/>
<gene>
    <name evidence="2" type="ORF">IQ260_11515</name>
</gene>
<dbReference type="PANTHER" id="PTHR35841:SF1">
    <property type="entry name" value="PHOSPHONATES-BINDING PERIPLASMIC PROTEIN"/>
    <property type="match status" value="1"/>
</dbReference>
<name>A0A928X1P2_LEPEC</name>
<dbReference type="EMBL" id="JADEXP010000086">
    <property type="protein sequence ID" value="MBE9067282.1"/>
    <property type="molecule type" value="Genomic_DNA"/>
</dbReference>
<dbReference type="PANTHER" id="PTHR35841">
    <property type="entry name" value="PHOSPHONATES-BINDING PERIPLASMIC PROTEIN"/>
    <property type="match status" value="1"/>
</dbReference>
<protein>
    <submittedName>
        <fullName evidence="2">Phosphate/phosphite/phosphonate ABC transporter substrate-binding protein</fullName>
    </submittedName>
</protein>
<organism evidence="2 3">
    <name type="scientific">Leptolyngbya cf. ectocarpi LEGE 11479</name>
    <dbReference type="NCBI Taxonomy" id="1828722"/>
    <lineage>
        <taxon>Bacteria</taxon>
        <taxon>Bacillati</taxon>
        <taxon>Cyanobacteriota</taxon>
        <taxon>Cyanophyceae</taxon>
        <taxon>Leptolyngbyales</taxon>
        <taxon>Leptolyngbyaceae</taxon>
        <taxon>Leptolyngbya group</taxon>
        <taxon>Leptolyngbya</taxon>
    </lineage>
</organism>
<dbReference type="PROSITE" id="PS51257">
    <property type="entry name" value="PROKAR_LIPOPROTEIN"/>
    <property type="match status" value="1"/>
</dbReference>
<dbReference type="Pfam" id="PF12974">
    <property type="entry name" value="Phosphonate-bd"/>
    <property type="match status" value="1"/>
</dbReference>
<feature type="signal peptide" evidence="1">
    <location>
        <begin position="1"/>
        <end position="26"/>
    </location>
</feature>
<feature type="chain" id="PRO_5037507806" evidence="1">
    <location>
        <begin position="27"/>
        <end position="317"/>
    </location>
</feature>
<comment type="caution">
    <text evidence="2">The sequence shown here is derived from an EMBL/GenBank/DDBJ whole genome shotgun (WGS) entry which is preliminary data.</text>
</comment>
<dbReference type="Proteomes" id="UP000615026">
    <property type="component" value="Unassembled WGS sequence"/>
</dbReference>
<reference evidence="2" key="1">
    <citation type="submission" date="2020-10" db="EMBL/GenBank/DDBJ databases">
        <authorList>
            <person name="Castelo-Branco R."/>
            <person name="Eusebio N."/>
            <person name="Adriana R."/>
            <person name="Vieira A."/>
            <person name="Brugerolle De Fraissinette N."/>
            <person name="Rezende De Castro R."/>
            <person name="Schneider M.P."/>
            <person name="Vasconcelos V."/>
            <person name="Leao P.N."/>
        </authorList>
    </citation>
    <scope>NUCLEOTIDE SEQUENCE</scope>
    <source>
        <strain evidence="2">LEGE 11479</strain>
    </source>
</reference>
<evidence type="ECO:0000256" key="1">
    <source>
        <dbReference type="SAM" id="SignalP"/>
    </source>
</evidence>
<accession>A0A928X1P2</accession>
<dbReference type="SUPFAM" id="SSF53850">
    <property type="entry name" value="Periplasmic binding protein-like II"/>
    <property type="match status" value="1"/>
</dbReference>
<keyword evidence="3" id="KW-1185">Reference proteome</keyword>
<keyword evidence="1" id="KW-0732">Signal</keyword>
<dbReference type="RefSeq" id="WP_193993249.1">
    <property type="nucleotide sequence ID" value="NZ_JADEXP010000086.1"/>
</dbReference>
<sequence>MLHKLSSALLLTSSVLILGSCNFNQADATLSGTSGSDAIILTDVDFDPESLIPETQPIADYLSSKLKKVGVSKGEVKIAPDVDTVAEWMLSGEVNLYFDSVFPAMQVMEQSGATPILRRWKDGVPEYNTLFVVRKDSAFSDLASLQGEMMAMQKPSSSSGFMFPLIEMMDADLNPIAKAEANHPVNDNEVGYLFSGEDETTVDWVLNGKVQAGAIDSETWAKVSDADRSNLTVIAETAQYPRHMVVAGPSLSEPQIAAIKEVLLNMEDSQKGRAALVEFSETAEFDEFPEGVDEAILKLQDSYNRVQQHLASQQLSD</sequence>
<dbReference type="Gene3D" id="3.40.190.10">
    <property type="entry name" value="Periplasmic binding protein-like II"/>
    <property type="match status" value="2"/>
</dbReference>
<evidence type="ECO:0000313" key="3">
    <source>
        <dbReference type="Proteomes" id="UP000615026"/>
    </source>
</evidence>
<dbReference type="AlphaFoldDB" id="A0A928X1P2"/>